<dbReference type="AlphaFoldDB" id="A0A811V5T0"/>
<accession>A0A811V5T0</accession>
<dbReference type="EMBL" id="CAJHJT010000034">
    <property type="protein sequence ID" value="CAD7006254.1"/>
    <property type="molecule type" value="Genomic_DNA"/>
</dbReference>
<dbReference type="Proteomes" id="UP000606786">
    <property type="component" value="Unassembled WGS sequence"/>
</dbReference>
<dbReference type="OrthoDB" id="5953812at2759"/>
<comment type="caution">
    <text evidence="2">The sequence shown here is derived from an EMBL/GenBank/DDBJ whole genome shotgun (WGS) entry which is preliminary data.</text>
</comment>
<feature type="region of interest" description="Disordered" evidence="1">
    <location>
        <begin position="117"/>
        <end position="167"/>
    </location>
</feature>
<feature type="compositionally biased region" description="Low complexity" evidence="1">
    <location>
        <begin position="123"/>
        <end position="132"/>
    </location>
</feature>
<protein>
    <submittedName>
        <fullName evidence="2">(Mediterranean fruit fly) hypothetical protein</fullName>
    </submittedName>
</protein>
<keyword evidence="3" id="KW-1185">Reference proteome</keyword>
<feature type="compositionally biased region" description="Basic residues" evidence="1">
    <location>
        <begin position="238"/>
        <end position="250"/>
    </location>
</feature>
<reference evidence="2" key="1">
    <citation type="submission" date="2020-11" db="EMBL/GenBank/DDBJ databases">
        <authorList>
            <person name="Whitehead M."/>
        </authorList>
    </citation>
    <scope>NUCLEOTIDE SEQUENCE</scope>
    <source>
        <strain evidence="2">EGII</strain>
    </source>
</reference>
<evidence type="ECO:0000256" key="1">
    <source>
        <dbReference type="SAM" id="MobiDB-lite"/>
    </source>
</evidence>
<evidence type="ECO:0000313" key="2">
    <source>
        <dbReference type="EMBL" id="CAD7006254.1"/>
    </source>
</evidence>
<organism evidence="2 3">
    <name type="scientific">Ceratitis capitata</name>
    <name type="common">Mediterranean fruit fly</name>
    <name type="synonym">Tephritis capitata</name>
    <dbReference type="NCBI Taxonomy" id="7213"/>
    <lineage>
        <taxon>Eukaryota</taxon>
        <taxon>Metazoa</taxon>
        <taxon>Ecdysozoa</taxon>
        <taxon>Arthropoda</taxon>
        <taxon>Hexapoda</taxon>
        <taxon>Insecta</taxon>
        <taxon>Pterygota</taxon>
        <taxon>Neoptera</taxon>
        <taxon>Endopterygota</taxon>
        <taxon>Diptera</taxon>
        <taxon>Brachycera</taxon>
        <taxon>Muscomorpha</taxon>
        <taxon>Tephritoidea</taxon>
        <taxon>Tephritidae</taxon>
        <taxon>Ceratitis</taxon>
        <taxon>Ceratitis</taxon>
    </lineage>
</organism>
<evidence type="ECO:0000313" key="3">
    <source>
        <dbReference type="Proteomes" id="UP000606786"/>
    </source>
</evidence>
<feature type="compositionally biased region" description="Acidic residues" evidence="1">
    <location>
        <begin position="410"/>
        <end position="422"/>
    </location>
</feature>
<gene>
    <name evidence="2" type="ORF">CCAP1982_LOCUS14579</name>
</gene>
<feature type="region of interest" description="Disordered" evidence="1">
    <location>
        <begin position="189"/>
        <end position="213"/>
    </location>
</feature>
<sequence length="458" mass="49233">MAINPAVLAAQSGMQHGTHSKMNLCGYDSFLHATICGGGTSHSPPPPPPPPAVATAQPVAAMTIHNLYTNIQQQQQQQQLIATVQPIMTAVPSSQSTPAKVFLNSTTHQIKTSKILRSGSYSQQQQQQQQQQSLTTHNSPQYHGYQRLSSSNAHHSHSPHHIQQLHQQCANKLAALNLTGAQLERTPPVENVEKWLKHNGSGGGRQERKASGATKYADNAIYAKLSEKLQESALSTHNQRRKHKSAHKTRTPVTRKVATATEKKTFSTANGVHSSSSNTSIGTYAALIPIHGDPAECENLIAPTTTDDEAINEAPSALLFGACQIDLQKTAVTSTPIKNTTGSSASEAMDEERNVMASANLLDLSDAAAVEAEAEKMTPEVDLDLTLRADEVTAGVDQIGPAVDVGAQGEVEEEDDDEEEAGESASAANTSGSGSSLIHRYVHEHIHHHYHHFEEKDE</sequence>
<proteinExistence type="predicted"/>
<feature type="compositionally biased region" description="Low complexity" evidence="1">
    <location>
        <begin position="423"/>
        <end position="437"/>
    </location>
</feature>
<name>A0A811V5T0_CERCA</name>
<feature type="region of interest" description="Disordered" evidence="1">
    <location>
        <begin position="233"/>
        <end position="256"/>
    </location>
</feature>
<feature type="region of interest" description="Disordered" evidence="1">
    <location>
        <begin position="398"/>
        <end position="437"/>
    </location>
</feature>